<reference evidence="6" key="3">
    <citation type="submission" date="2025-09" db="UniProtKB">
        <authorList>
            <consortium name="Ensembl"/>
        </authorList>
    </citation>
    <scope>IDENTIFICATION</scope>
</reference>
<evidence type="ECO:0000256" key="3">
    <source>
        <dbReference type="ARBA" id="ARBA00022989"/>
    </source>
</evidence>
<keyword evidence="3 5" id="KW-1133">Transmembrane helix</keyword>
<dbReference type="Ensembl" id="ENSOMYT00000099433.2">
    <property type="protein sequence ID" value="ENSOMYP00000091369.2"/>
    <property type="gene ID" value="ENSOMYG00000041996.2"/>
</dbReference>
<sequence>KALFRYTQVFGLGLYYLLDTQLGFVFQVCMACQCMLIACVGAVPEYHIEQGDYTNHEELIKHVTFTEDVNSIWFLINQQVSLAGSLFFAGVLIERKPLCSSMFCFGYATAFAPSYEAFALSCLLMGQINGGMSLVCFMLTQEYVGKAYWAMTGTNNHHDTDRCLTLPESPRWLYSRDYTEQAEEVLQYMAVRNGNGNATAKVKLRQRWPWSPRSRHPPSAPLEDRGVMYVWYSCSLVYNGLIVNASEDDGNRYFSVVMYGLVELPAYPLCIYFIYKHFLGLYLCTMLIPVNAGKGIPSTVWYLRKRSLLFLDVRNAGLGVCSMSC</sequence>
<reference evidence="6" key="2">
    <citation type="submission" date="2025-08" db="UniProtKB">
        <authorList>
            <consortium name="Ensembl"/>
        </authorList>
    </citation>
    <scope>IDENTIFICATION</scope>
</reference>
<evidence type="ECO:0000256" key="4">
    <source>
        <dbReference type="ARBA" id="ARBA00023136"/>
    </source>
</evidence>
<dbReference type="Proteomes" id="UP000694395">
    <property type="component" value="Chromosome 1"/>
</dbReference>
<evidence type="ECO:0000313" key="7">
    <source>
        <dbReference type="Proteomes" id="UP000694395"/>
    </source>
</evidence>
<feature type="transmembrane region" description="Helical" evidence="5">
    <location>
        <begin position="105"/>
        <end position="128"/>
    </location>
</feature>
<reference evidence="6" key="1">
    <citation type="submission" date="2020-07" db="EMBL/GenBank/DDBJ databases">
        <title>A long reads based de novo assembly of the rainbow trout Arlee double haploid line genome.</title>
        <authorList>
            <person name="Gao G."/>
            <person name="Palti Y."/>
        </authorList>
    </citation>
    <scope>NUCLEOTIDE SEQUENCE [LARGE SCALE GENOMIC DNA]</scope>
</reference>
<dbReference type="PANTHER" id="PTHR24064">
    <property type="entry name" value="SOLUTE CARRIER FAMILY 22 MEMBER"/>
    <property type="match status" value="1"/>
</dbReference>
<dbReference type="AlphaFoldDB" id="A0A8C7U2B8"/>
<organism evidence="6 7">
    <name type="scientific">Oncorhynchus mykiss</name>
    <name type="common">Rainbow trout</name>
    <name type="synonym">Salmo gairdneri</name>
    <dbReference type="NCBI Taxonomy" id="8022"/>
    <lineage>
        <taxon>Eukaryota</taxon>
        <taxon>Metazoa</taxon>
        <taxon>Chordata</taxon>
        <taxon>Craniata</taxon>
        <taxon>Vertebrata</taxon>
        <taxon>Euteleostomi</taxon>
        <taxon>Actinopterygii</taxon>
        <taxon>Neopterygii</taxon>
        <taxon>Teleostei</taxon>
        <taxon>Protacanthopterygii</taxon>
        <taxon>Salmoniformes</taxon>
        <taxon>Salmonidae</taxon>
        <taxon>Salmoninae</taxon>
        <taxon>Oncorhynchus</taxon>
    </lineage>
</organism>
<evidence type="ECO:0000256" key="5">
    <source>
        <dbReference type="SAM" id="Phobius"/>
    </source>
</evidence>
<dbReference type="GO" id="GO:0016020">
    <property type="term" value="C:membrane"/>
    <property type="evidence" value="ECO:0007669"/>
    <property type="project" value="UniProtKB-SubCell"/>
</dbReference>
<dbReference type="InterPro" id="IPR036259">
    <property type="entry name" value="MFS_trans_sf"/>
</dbReference>
<evidence type="ECO:0000313" key="6">
    <source>
        <dbReference type="Ensembl" id="ENSOMYP00000091369.2"/>
    </source>
</evidence>
<keyword evidence="2 5" id="KW-0812">Transmembrane</keyword>
<dbReference type="Gene3D" id="1.20.1250.20">
    <property type="entry name" value="MFS general substrate transporter like domains"/>
    <property type="match status" value="1"/>
</dbReference>
<name>A0A8C7U2B8_ONCMY</name>
<evidence type="ECO:0000256" key="1">
    <source>
        <dbReference type="ARBA" id="ARBA00004141"/>
    </source>
</evidence>
<comment type="subcellular location">
    <subcellularLocation>
        <location evidence="1">Membrane</location>
        <topology evidence="1">Multi-pass membrane protein</topology>
    </subcellularLocation>
</comment>
<feature type="transmembrane region" description="Helical" evidence="5">
    <location>
        <begin position="280"/>
        <end position="303"/>
    </location>
</feature>
<accession>A0A8C7U2B8</accession>
<dbReference type="GeneTree" id="ENSGT00940000164766"/>
<feature type="transmembrane region" description="Helical" evidence="5">
    <location>
        <begin position="253"/>
        <end position="274"/>
    </location>
</feature>
<keyword evidence="4 5" id="KW-0472">Membrane</keyword>
<evidence type="ECO:0000256" key="2">
    <source>
        <dbReference type="ARBA" id="ARBA00022692"/>
    </source>
</evidence>
<proteinExistence type="predicted"/>
<feature type="transmembrane region" description="Helical" evidence="5">
    <location>
        <begin position="72"/>
        <end position="93"/>
    </location>
</feature>
<protein>
    <submittedName>
        <fullName evidence="6">Uncharacterized protein</fullName>
    </submittedName>
</protein>
<keyword evidence="7" id="KW-1185">Reference proteome</keyword>